<name>A0A1X9LF91_9MICO</name>
<sequence length="568" mass="55587">MGRRIGALSAIAALAVCAGTALVTPAAWAEDASNGATPGCAPSVASAALDADEARALFGVDGSGVKVGVISNSFNTAAVPTAADDVLSGALPGPGNPCGYTTPVTVVRDGLSSEDDEGRAMAQVVHGIAPGAELFFASPQGGGAEGLATAIELLVGRGVDVIVDDIQSTDEHPIISNAADAAIQAAVDSGVTYVTAAGNDNVLGAAGTPSAGYPIAGWASESYHWISCPDDVSAAYPDDVSCIDFDPAAGSEDPAMRVSLPAAGSMTGQLSWVGSANIGYVLTFADGSVHPVPRPDPSAPVIPAGLVNLDRTAPADVSVSIVLEGDSPDAVGSPPLQWVLEIVPGGAALVARDIEYPQSTDEVAVGGSMSGHNANPAAIRVAAVDSSTFELETFSSGGPALRSVSGSLVTVPGPTVAGVDGVPISFDLAGGDVFYGTSAAAPSIAGVLALALQHAPGTGVADLTAALTSAARPDAYSTVMPADVDRSRFVGAGLADAVGTLLALGPAPAPVPGPVEPGGSDSGGAAALAATGMGDPGALMASAVLLVVAGAGARVALRRRSRAARSLR</sequence>
<comment type="similarity">
    <text evidence="1">Belongs to the peptidase S8 family.</text>
</comment>
<dbReference type="GO" id="GO:0004252">
    <property type="term" value="F:serine-type endopeptidase activity"/>
    <property type="evidence" value="ECO:0007669"/>
    <property type="project" value="InterPro"/>
</dbReference>
<dbReference type="SUPFAM" id="SSF52743">
    <property type="entry name" value="Subtilisin-like"/>
    <property type="match status" value="1"/>
</dbReference>
<evidence type="ECO:0000313" key="4">
    <source>
        <dbReference type="Proteomes" id="UP000192775"/>
    </source>
</evidence>
<protein>
    <recommendedName>
        <fullName evidence="2">Peptidase S8/S53 domain-containing protein</fullName>
    </recommendedName>
</protein>
<evidence type="ECO:0000313" key="3">
    <source>
        <dbReference type="EMBL" id="ARJ03855.1"/>
    </source>
</evidence>
<dbReference type="AlphaFoldDB" id="A0A1X9LF91"/>
<dbReference type="Pfam" id="PF00082">
    <property type="entry name" value="Peptidase_S8"/>
    <property type="match status" value="2"/>
</dbReference>
<dbReference type="InterPro" id="IPR036852">
    <property type="entry name" value="Peptidase_S8/S53_dom_sf"/>
</dbReference>
<feature type="domain" description="Peptidase S8/S53" evidence="2">
    <location>
        <begin position="377"/>
        <end position="475"/>
    </location>
</feature>
<evidence type="ECO:0000259" key="2">
    <source>
        <dbReference type="Pfam" id="PF00082"/>
    </source>
</evidence>
<dbReference type="InterPro" id="IPR000209">
    <property type="entry name" value="Peptidase_S8/S53_dom"/>
</dbReference>
<dbReference type="PRINTS" id="PR00723">
    <property type="entry name" value="SUBTILISIN"/>
</dbReference>
<gene>
    <name evidence="3" type="ORF">B5808_00360</name>
</gene>
<keyword evidence="4" id="KW-1185">Reference proteome</keyword>
<dbReference type="Proteomes" id="UP000192775">
    <property type="component" value="Chromosome"/>
</dbReference>
<dbReference type="PROSITE" id="PS51892">
    <property type="entry name" value="SUBTILASE"/>
    <property type="match status" value="1"/>
</dbReference>
<dbReference type="RefSeq" id="WP_085017667.1">
    <property type="nucleotide sequence ID" value="NZ_BMHD01000001.1"/>
</dbReference>
<organism evidence="3 4">
    <name type="scientific">Cnuibacter physcomitrellae</name>
    <dbReference type="NCBI Taxonomy" id="1619308"/>
    <lineage>
        <taxon>Bacteria</taxon>
        <taxon>Bacillati</taxon>
        <taxon>Actinomycetota</taxon>
        <taxon>Actinomycetes</taxon>
        <taxon>Micrococcales</taxon>
        <taxon>Microbacteriaceae</taxon>
        <taxon>Cnuibacter</taxon>
    </lineage>
</organism>
<reference evidence="3 4" key="1">
    <citation type="submission" date="2017-04" db="EMBL/GenBank/DDBJ databases">
        <authorList>
            <person name="Afonso C.L."/>
            <person name="Miller P.J."/>
            <person name="Scott M.A."/>
            <person name="Spackman E."/>
            <person name="Goraichik I."/>
            <person name="Dimitrov K.M."/>
            <person name="Suarez D.L."/>
            <person name="Swayne D.E."/>
        </authorList>
    </citation>
    <scope>NUCLEOTIDE SEQUENCE [LARGE SCALE GENOMIC DNA]</scope>
    <source>
        <strain evidence="4">XA(T)</strain>
    </source>
</reference>
<dbReference type="PROSITE" id="PS00138">
    <property type="entry name" value="SUBTILASE_SER"/>
    <property type="match status" value="1"/>
</dbReference>
<dbReference type="STRING" id="1619308.B5808_00360"/>
<dbReference type="EMBL" id="CP020715">
    <property type="protein sequence ID" value="ARJ03855.1"/>
    <property type="molecule type" value="Genomic_DNA"/>
</dbReference>
<dbReference type="GO" id="GO:0006508">
    <property type="term" value="P:proteolysis"/>
    <property type="evidence" value="ECO:0007669"/>
    <property type="project" value="InterPro"/>
</dbReference>
<proteinExistence type="inferred from homology"/>
<dbReference type="Gene3D" id="3.40.50.200">
    <property type="entry name" value="Peptidase S8/S53 domain"/>
    <property type="match status" value="2"/>
</dbReference>
<dbReference type="InterPro" id="IPR015500">
    <property type="entry name" value="Peptidase_S8_subtilisin-rel"/>
</dbReference>
<comment type="caution">
    <text evidence="1">Lacks conserved residue(s) required for the propagation of feature annotation.</text>
</comment>
<dbReference type="InterPro" id="IPR023828">
    <property type="entry name" value="Peptidase_S8_Ser-AS"/>
</dbReference>
<evidence type="ECO:0000256" key="1">
    <source>
        <dbReference type="PROSITE-ProRule" id="PRU01240"/>
    </source>
</evidence>
<accession>A0A1X9LF91</accession>
<dbReference type="KEGG" id="cphy:B5808_00360"/>
<feature type="domain" description="Peptidase S8/S53" evidence="2">
    <location>
        <begin position="124"/>
        <end position="212"/>
    </location>
</feature>